<dbReference type="GO" id="GO:0003677">
    <property type="term" value="F:DNA binding"/>
    <property type="evidence" value="ECO:0007669"/>
    <property type="project" value="InterPro"/>
</dbReference>
<comment type="caution">
    <text evidence="2">The sequence shown here is derived from an EMBL/GenBank/DDBJ whole genome shotgun (WGS) entry which is preliminary data.</text>
</comment>
<dbReference type="GO" id="GO:0006310">
    <property type="term" value="P:DNA recombination"/>
    <property type="evidence" value="ECO:0007669"/>
    <property type="project" value="UniProtKB-KW"/>
</dbReference>
<name>A0A9W6Y3V1_9STRA</name>
<dbReference type="InterPro" id="IPR052925">
    <property type="entry name" value="Phage_Integrase-like_Recomb"/>
</dbReference>
<evidence type="ECO:0000313" key="2">
    <source>
        <dbReference type="EMBL" id="GMF51323.1"/>
    </source>
</evidence>
<dbReference type="PANTHER" id="PTHR34605">
    <property type="entry name" value="PHAGE_INTEGRASE DOMAIN-CONTAINING PROTEIN"/>
    <property type="match status" value="1"/>
</dbReference>
<dbReference type="Gene3D" id="1.10.443.10">
    <property type="entry name" value="Intergrase catalytic core"/>
    <property type="match status" value="1"/>
</dbReference>
<dbReference type="InterPro" id="IPR013762">
    <property type="entry name" value="Integrase-like_cat_sf"/>
</dbReference>
<evidence type="ECO:0000256" key="1">
    <source>
        <dbReference type="ARBA" id="ARBA00023172"/>
    </source>
</evidence>
<dbReference type="AlphaFoldDB" id="A0A9W6Y3V1"/>
<dbReference type="OrthoDB" id="105001at2759"/>
<dbReference type="GO" id="GO:0015074">
    <property type="term" value="P:DNA integration"/>
    <property type="evidence" value="ECO:0007669"/>
    <property type="project" value="InterPro"/>
</dbReference>
<reference evidence="2" key="1">
    <citation type="submission" date="2023-04" db="EMBL/GenBank/DDBJ databases">
        <title>Phytophthora fragariaefolia NBRC 109709.</title>
        <authorList>
            <person name="Ichikawa N."/>
            <person name="Sato H."/>
            <person name="Tonouchi N."/>
        </authorList>
    </citation>
    <scope>NUCLEOTIDE SEQUENCE</scope>
    <source>
        <strain evidence="2">NBRC 109709</strain>
    </source>
</reference>
<protein>
    <submittedName>
        <fullName evidence="2">Unnamed protein product</fullName>
    </submittedName>
</protein>
<proteinExistence type="predicted"/>
<keyword evidence="3" id="KW-1185">Reference proteome</keyword>
<accession>A0A9W6Y3V1</accession>
<dbReference type="InterPro" id="IPR011010">
    <property type="entry name" value="DNA_brk_join_enz"/>
</dbReference>
<evidence type="ECO:0000313" key="3">
    <source>
        <dbReference type="Proteomes" id="UP001165121"/>
    </source>
</evidence>
<dbReference type="EMBL" id="BSXT01002867">
    <property type="protein sequence ID" value="GMF51323.1"/>
    <property type="molecule type" value="Genomic_DNA"/>
</dbReference>
<dbReference type="SUPFAM" id="SSF56349">
    <property type="entry name" value="DNA breaking-rejoining enzymes"/>
    <property type="match status" value="1"/>
</dbReference>
<dbReference type="PANTHER" id="PTHR34605:SF3">
    <property type="entry name" value="P CELL-TYPE AGGLUTINATION PROTEIN MAP4-LIKE-RELATED"/>
    <property type="match status" value="1"/>
</dbReference>
<dbReference type="Proteomes" id="UP001165121">
    <property type="component" value="Unassembled WGS sequence"/>
</dbReference>
<gene>
    <name evidence="2" type="ORF">Pfra01_002071100</name>
</gene>
<keyword evidence="1" id="KW-0233">DNA recombination</keyword>
<sequence length="238" mass="26302">MIFRSRKVPQSKDVPDQDAIPKADYRHCDAIASEILRIKREHPDTEIKAMAGDGRWHLSMAAMETGITQRFFNYHWVDDHINVAADVGTNCEDMERSLRYAMTTIIGSGAVNEDKFTEWNTSQKILGLQFETIAETIAIPAAKIAKARNLVASANSVECDQEGHAAQNGEDPKNFSPHSFRAGGATNMYRAGVDAMTIQFHGRWVSDTFKTYTNLCTESVTSLAANMVTGSNGDSTLH</sequence>
<organism evidence="2 3">
    <name type="scientific">Phytophthora fragariaefolia</name>
    <dbReference type="NCBI Taxonomy" id="1490495"/>
    <lineage>
        <taxon>Eukaryota</taxon>
        <taxon>Sar</taxon>
        <taxon>Stramenopiles</taxon>
        <taxon>Oomycota</taxon>
        <taxon>Peronosporomycetes</taxon>
        <taxon>Peronosporales</taxon>
        <taxon>Peronosporaceae</taxon>
        <taxon>Phytophthora</taxon>
    </lineage>
</organism>